<dbReference type="PROSITE" id="PS50110">
    <property type="entry name" value="RESPONSE_REGULATORY"/>
    <property type="match status" value="1"/>
</dbReference>
<dbReference type="CDD" id="cd17574">
    <property type="entry name" value="REC_OmpR"/>
    <property type="match status" value="1"/>
</dbReference>
<dbReference type="SUPFAM" id="SSF52172">
    <property type="entry name" value="CheY-like"/>
    <property type="match status" value="1"/>
</dbReference>
<gene>
    <name evidence="4" type="ORF">ANME2D_00812</name>
</gene>
<dbReference type="PANTHER" id="PTHR44591:SF3">
    <property type="entry name" value="RESPONSE REGULATORY DOMAIN-CONTAINING PROTEIN"/>
    <property type="match status" value="1"/>
</dbReference>
<dbReference type="InterPro" id="IPR011006">
    <property type="entry name" value="CheY-like_superfamily"/>
</dbReference>
<sequence>MLVDDDENIRFIVRMILEMEGYSVVEAGSGEECLEKFNTVRPDLILLDITMAGINGWEVCRQIKERKSAIPAVLMLSARNGEEDIKRSLEYAHADAHIKKPFDTKELLDMVKILLQKESHARHPK</sequence>
<dbReference type="EMBL" id="JMIY01000002">
    <property type="protein sequence ID" value="KCZ72385.1"/>
    <property type="molecule type" value="Genomic_DNA"/>
</dbReference>
<dbReference type="GO" id="GO:0003677">
    <property type="term" value="F:DNA binding"/>
    <property type="evidence" value="ECO:0007669"/>
    <property type="project" value="UniProtKB-KW"/>
</dbReference>
<evidence type="ECO:0000259" key="3">
    <source>
        <dbReference type="PROSITE" id="PS50110"/>
    </source>
</evidence>
<evidence type="ECO:0000313" key="4">
    <source>
        <dbReference type="EMBL" id="KCZ72385.1"/>
    </source>
</evidence>
<reference evidence="4 5" key="1">
    <citation type="journal article" date="2013" name="Nature">
        <title>Anaerobic oxidation of methane coupled to nitrate reduction in a novel archaeal lineage.</title>
        <authorList>
            <person name="Haroon M.F."/>
            <person name="Hu S."/>
            <person name="Shi Y."/>
            <person name="Imelfort M."/>
            <person name="Keller J."/>
            <person name="Hugenholtz P."/>
            <person name="Yuan Z."/>
            <person name="Tyson G.W."/>
        </authorList>
    </citation>
    <scope>NUCLEOTIDE SEQUENCE [LARGE SCALE GENOMIC DNA]</scope>
    <source>
        <strain evidence="4 5">ANME-2d</strain>
    </source>
</reference>
<dbReference type="InterPro" id="IPR050595">
    <property type="entry name" value="Bact_response_regulator"/>
</dbReference>
<accession>A0A062VAN6</accession>
<keyword evidence="1 2" id="KW-0597">Phosphoprotein</keyword>
<dbReference type="GO" id="GO:0000160">
    <property type="term" value="P:phosphorelay signal transduction system"/>
    <property type="evidence" value="ECO:0007669"/>
    <property type="project" value="InterPro"/>
</dbReference>
<feature type="domain" description="Response regulatory" evidence="3">
    <location>
        <begin position="1"/>
        <end position="115"/>
    </location>
</feature>
<dbReference type="Proteomes" id="UP000027153">
    <property type="component" value="Unassembled WGS sequence"/>
</dbReference>
<evidence type="ECO:0000256" key="1">
    <source>
        <dbReference type="ARBA" id="ARBA00022553"/>
    </source>
</evidence>
<dbReference type="PANTHER" id="PTHR44591">
    <property type="entry name" value="STRESS RESPONSE REGULATOR PROTEIN 1"/>
    <property type="match status" value="1"/>
</dbReference>
<keyword evidence="4" id="KW-0238">DNA-binding</keyword>
<evidence type="ECO:0000256" key="2">
    <source>
        <dbReference type="PROSITE-ProRule" id="PRU00169"/>
    </source>
</evidence>
<name>A0A062VAN6_9EURY</name>
<organism evidence="4 5">
    <name type="scientific">Candidatus Methanoperedens nitratireducens</name>
    <dbReference type="NCBI Taxonomy" id="1392998"/>
    <lineage>
        <taxon>Archaea</taxon>
        <taxon>Methanobacteriati</taxon>
        <taxon>Methanobacteriota</taxon>
        <taxon>Stenosarchaea group</taxon>
        <taxon>Methanomicrobia</taxon>
        <taxon>Methanosarcinales</taxon>
        <taxon>ANME-2 cluster</taxon>
        <taxon>Candidatus Methanoperedentaceae</taxon>
        <taxon>Candidatus Methanoperedens</taxon>
    </lineage>
</organism>
<proteinExistence type="predicted"/>
<comment type="caution">
    <text evidence="4">The sequence shown here is derived from an EMBL/GenBank/DDBJ whole genome shotgun (WGS) entry which is preliminary data.</text>
</comment>
<evidence type="ECO:0000313" key="5">
    <source>
        <dbReference type="Proteomes" id="UP000027153"/>
    </source>
</evidence>
<keyword evidence="5" id="KW-1185">Reference proteome</keyword>
<dbReference type="Gene3D" id="3.40.50.2300">
    <property type="match status" value="1"/>
</dbReference>
<protein>
    <submittedName>
        <fullName evidence="4">Response regulator with CheY-like receiver domain and winged-helix DNA-binding domain</fullName>
    </submittedName>
</protein>
<feature type="modified residue" description="4-aspartylphosphate" evidence="2">
    <location>
        <position position="48"/>
    </location>
</feature>
<dbReference type="InterPro" id="IPR001789">
    <property type="entry name" value="Sig_transdc_resp-reg_receiver"/>
</dbReference>
<dbReference type="SMART" id="SM00448">
    <property type="entry name" value="REC"/>
    <property type="match status" value="1"/>
</dbReference>
<dbReference type="Pfam" id="PF00072">
    <property type="entry name" value="Response_reg"/>
    <property type="match status" value="1"/>
</dbReference>
<dbReference type="AlphaFoldDB" id="A0A062VAN6"/>